<dbReference type="RefSeq" id="WP_350227548.1">
    <property type="nucleotide sequence ID" value="NZ_AP027729.1"/>
</dbReference>
<dbReference type="HAMAP" id="MF_00691">
    <property type="entry name" value="PxpA"/>
    <property type="match status" value="1"/>
</dbReference>
<reference evidence="3" key="1">
    <citation type="journal article" date="2019" name="Int. J. Syst. Evol. Microbiol.">
        <title>The Global Catalogue of Microorganisms (GCM) 10K type strain sequencing project: providing services to taxonomists for standard genome sequencing and annotation.</title>
        <authorList>
            <consortium name="The Broad Institute Genomics Platform"/>
            <consortium name="The Broad Institute Genome Sequencing Center for Infectious Disease"/>
            <person name="Wu L."/>
            <person name="Ma J."/>
        </authorList>
    </citation>
    <scope>NUCLEOTIDE SEQUENCE [LARGE SCALE GENOMIC DNA]</scope>
    <source>
        <strain evidence="3">NBRC 108565</strain>
    </source>
</reference>
<keyword evidence="3" id="KW-1185">Reference proteome</keyword>
<dbReference type="PANTHER" id="PTHR30292">
    <property type="entry name" value="UNCHARACTERIZED PROTEIN YBGL-RELATED"/>
    <property type="match status" value="1"/>
</dbReference>
<dbReference type="Proteomes" id="UP001321475">
    <property type="component" value="Chromosome"/>
</dbReference>
<dbReference type="PANTHER" id="PTHR30292:SF0">
    <property type="entry name" value="5-OXOPROLINASE SUBUNIT A"/>
    <property type="match status" value="1"/>
</dbReference>
<dbReference type="NCBIfam" id="NF003814">
    <property type="entry name" value="PRK05406.1-3"/>
    <property type="match status" value="1"/>
</dbReference>
<dbReference type="EC" id="3.5.2.9" evidence="1"/>
<dbReference type="CDD" id="cd10787">
    <property type="entry name" value="LamB_YcsF_like"/>
    <property type="match status" value="1"/>
</dbReference>
<gene>
    <name evidence="1" type="primary">pxpA</name>
    <name evidence="2" type="ORF">GCM10025865_23230</name>
</gene>
<evidence type="ECO:0000313" key="2">
    <source>
        <dbReference type="EMBL" id="BDZ43024.1"/>
    </source>
</evidence>
<dbReference type="InterPro" id="IPR011330">
    <property type="entry name" value="Glyco_hydro/deAcase_b/a-brl"/>
</dbReference>
<keyword evidence="1" id="KW-0067">ATP-binding</keyword>
<dbReference type="Pfam" id="PF03746">
    <property type="entry name" value="LamB_YcsF"/>
    <property type="match status" value="1"/>
</dbReference>
<proteinExistence type="inferred from homology"/>
<comment type="subunit">
    <text evidence="1">Forms a complex composed of PxpA, PxpB and PxpC.</text>
</comment>
<protein>
    <recommendedName>
        <fullName evidence="1">5-oxoprolinase subunit A</fullName>
        <shortName evidence="1">5-OPase subunit A</shortName>
        <ecNumber evidence="1">3.5.2.9</ecNumber>
    </recommendedName>
    <alternativeName>
        <fullName evidence="1">5-oxoprolinase (ATP-hydrolyzing) subunit A</fullName>
    </alternativeName>
</protein>
<comment type="similarity">
    <text evidence="1">Belongs to the LamB/PxpA family.</text>
</comment>
<evidence type="ECO:0000256" key="1">
    <source>
        <dbReference type="HAMAP-Rule" id="MF_00691"/>
    </source>
</evidence>
<accession>A0ABN6XDV4</accession>
<keyword evidence="1" id="KW-0378">Hydrolase</keyword>
<comment type="function">
    <text evidence="1">Catalyzes the cleavage of 5-oxoproline to form L-glutamate coupled to the hydrolysis of ATP to ADP and inorganic phosphate.</text>
</comment>
<comment type="catalytic activity">
    <reaction evidence="1">
        <text>5-oxo-L-proline + ATP + 2 H2O = L-glutamate + ADP + phosphate + H(+)</text>
        <dbReference type="Rhea" id="RHEA:10348"/>
        <dbReference type="ChEBI" id="CHEBI:15377"/>
        <dbReference type="ChEBI" id="CHEBI:15378"/>
        <dbReference type="ChEBI" id="CHEBI:29985"/>
        <dbReference type="ChEBI" id="CHEBI:30616"/>
        <dbReference type="ChEBI" id="CHEBI:43474"/>
        <dbReference type="ChEBI" id="CHEBI:58402"/>
        <dbReference type="ChEBI" id="CHEBI:456216"/>
        <dbReference type="EC" id="3.5.2.9"/>
    </reaction>
</comment>
<organism evidence="2 3">
    <name type="scientific">Paraoerskovia sediminicola</name>
    <dbReference type="NCBI Taxonomy" id="1138587"/>
    <lineage>
        <taxon>Bacteria</taxon>
        <taxon>Bacillati</taxon>
        <taxon>Actinomycetota</taxon>
        <taxon>Actinomycetes</taxon>
        <taxon>Micrococcales</taxon>
        <taxon>Cellulomonadaceae</taxon>
        <taxon>Paraoerskovia</taxon>
    </lineage>
</organism>
<keyword evidence="1" id="KW-0547">Nucleotide-binding</keyword>
<sequence>MSHRIDLNCDLGEGFGPWTIADDDALLDLVTSANVACGFHAGDSSTMRRVTAAAASRGVAIGAHVGYRDLAGFGRRFVDVAPDVLFDEVVHQISALQGFARLAGSRVSYVKPHGALYNAIVHHEAQAKAVVDAVAAVDDRLPVVGLAGSAVLRLAEASGLPVVHEVFADRGYRSDGTLVPRGTPGDVLHGTGLVADRVVRMVQQGTVLSADGTVVPVEVDSVCVHSDTPGAVELLGAVRGRSRARALTSSRSWVSCPDSGPGRCSRLARGRLSGWSRGWCRVWILVMLTWAACLRRVLGVRGGAGGNVRGGVRGAAGAGVVVVTAEGFGVGREGV</sequence>
<evidence type="ECO:0000313" key="3">
    <source>
        <dbReference type="Proteomes" id="UP001321475"/>
    </source>
</evidence>
<dbReference type="InterPro" id="IPR005501">
    <property type="entry name" value="LamB/YcsF/PxpA-like"/>
</dbReference>
<name>A0ABN6XDV4_9CELL</name>
<dbReference type="Gene3D" id="3.20.20.370">
    <property type="entry name" value="Glycoside hydrolase/deacetylase"/>
    <property type="match status" value="1"/>
</dbReference>
<dbReference type="NCBIfam" id="NF003816">
    <property type="entry name" value="PRK05406.1-5"/>
    <property type="match status" value="1"/>
</dbReference>
<dbReference type="SUPFAM" id="SSF88713">
    <property type="entry name" value="Glycoside hydrolase/deacetylase"/>
    <property type="match status" value="1"/>
</dbReference>
<dbReference type="EMBL" id="AP027729">
    <property type="protein sequence ID" value="BDZ43024.1"/>
    <property type="molecule type" value="Genomic_DNA"/>
</dbReference>